<reference evidence="1 2" key="1">
    <citation type="submission" date="2024-08" db="EMBL/GenBank/DDBJ databases">
        <title>Gnathostoma spinigerum genome.</title>
        <authorList>
            <person name="Gonzalez-Bertolin B."/>
            <person name="Monzon S."/>
            <person name="Zaballos A."/>
            <person name="Jimenez P."/>
            <person name="Dekumyoy P."/>
            <person name="Varona S."/>
            <person name="Cuesta I."/>
            <person name="Sumanam S."/>
            <person name="Adisakwattana P."/>
            <person name="Gasser R.B."/>
            <person name="Hernandez-Gonzalez A."/>
            <person name="Young N.D."/>
            <person name="Perteguer M.J."/>
        </authorList>
    </citation>
    <scope>NUCLEOTIDE SEQUENCE [LARGE SCALE GENOMIC DNA]</scope>
    <source>
        <strain evidence="1">AL3</strain>
        <tissue evidence="1">Liver</tissue>
    </source>
</reference>
<accession>A0ABD6E5G7</accession>
<proteinExistence type="predicted"/>
<protein>
    <submittedName>
        <fullName evidence="1">Uncharacterized protein</fullName>
    </submittedName>
</protein>
<organism evidence="1 2">
    <name type="scientific">Gnathostoma spinigerum</name>
    <dbReference type="NCBI Taxonomy" id="75299"/>
    <lineage>
        <taxon>Eukaryota</taxon>
        <taxon>Metazoa</taxon>
        <taxon>Ecdysozoa</taxon>
        <taxon>Nematoda</taxon>
        <taxon>Chromadorea</taxon>
        <taxon>Rhabditida</taxon>
        <taxon>Spirurina</taxon>
        <taxon>Gnathostomatomorpha</taxon>
        <taxon>Gnathostomatoidea</taxon>
        <taxon>Gnathostomatidae</taxon>
        <taxon>Gnathostoma</taxon>
    </lineage>
</organism>
<evidence type="ECO:0000313" key="2">
    <source>
        <dbReference type="Proteomes" id="UP001608902"/>
    </source>
</evidence>
<name>A0ABD6E5G7_9BILA</name>
<dbReference type="AlphaFoldDB" id="A0ABD6E5G7"/>
<dbReference type="EMBL" id="JBGFUD010000347">
    <property type="protein sequence ID" value="MFH4974326.1"/>
    <property type="molecule type" value="Genomic_DNA"/>
</dbReference>
<gene>
    <name evidence="1" type="ORF">AB6A40_001035</name>
</gene>
<evidence type="ECO:0000313" key="1">
    <source>
        <dbReference type="EMBL" id="MFH4974326.1"/>
    </source>
</evidence>
<keyword evidence="2" id="KW-1185">Reference proteome</keyword>
<sequence>MDAENVRRSNQCFSENVSILVSSESSRRAHSEVQICPAVLLPSQQAIPNAVKHIYNGLAAKATQVDQGMPDLIIPLIATGNTFDLEKRRKVEKGLSRIVEECGVWMITSGEYCDPLAIVASSITRKVLPNVSLHARTTDERN</sequence>
<comment type="caution">
    <text evidence="1">The sequence shown here is derived from an EMBL/GenBank/DDBJ whole genome shotgun (WGS) entry which is preliminary data.</text>
</comment>
<dbReference type="Proteomes" id="UP001608902">
    <property type="component" value="Unassembled WGS sequence"/>
</dbReference>